<feature type="domain" description="CN hydrolase" evidence="2">
    <location>
        <begin position="1"/>
        <end position="241"/>
    </location>
</feature>
<evidence type="ECO:0000256" key="1">
    <source>
        <dbReference type="ARBA" id="ARBA00010613"/>
    </source>
</evidence>
<dbReference type="RefSeq" id="WP_125562135.1">
    <property type="nucleotide sequence ID" value="NZ_RBVX01000057.1"/>
</dbReference>
<gene>
    <name evidence="3" type="ORF">D7Z54_30150</name>
</gene>
<evidence type="ECO:0000313" key="4">
    <source>
        <dbReference type="Proteomes" id="UP000275076"/>
    </source>
</evidence>
<dbReference type="PANTHER" id="PTHR23088:SF27">
    <property type="entry name" value="DEAMINATED GLUTATHIONE AMIDASE"/>
    <property type="match status" value="1"/>
</dbReference>
<dbReference type="CDD" id="cd07583">
    <property type="entry name" value="nitrilase_5"/>
    <property type="match status" value="1"/>
</dbReference>
<dbReference type="EMBL" id="RBVX01000057">
    <property type="protein sequence ID" value="RSL29650.1"/>
    <property type="molecule type" value="Genomic_DNA"/>
</dbReference>
<keyword evidence="3" id="KW-0378">Hydrolase</keyword>
<reference evidence="3 4" key="1">
    <citation type="submission" date="2018-10" db="EMBL/GenBank/DDBJ databases">
        <title>Draft genome sequence of Bacillus salarius IM0101, isolated from a hypersaline soil in Inner Mongolia, China.</title>
        <authorList>
            <person name="Yamprayoonswat W."/>
            <person name="Boonvisut S."/>
            <person name="Jumpathong W."/>
            <person name="Sittihan S."/>
            <person name="Ruangsuj P."/>
            <person name="Wanthongcharoen S."/>
            <person name="Thongpramul N."/>
            <person name="Pimmason S."/>
            <person name="Yu B."/>
            <person name="Yasawong M."/>
        </authorList>
    </citation>
    <scope>NUCLEOTIDE SEQUENCE [LARGE SCALE GENOMIC DNA]</scope>
    <source>
        <strain evidence="3 4">IM0101</strain>
    </source>
</reference>
<organism evidence="3 4">
    <name type="scientific">Salibacterium salarium</name>
    <dbReference type="NCBI Taxonomy" id="284579"/>
    <lineage>
        <taxon>Bacteria</taxon>
        <taxon>Bacillati</taxon>
        <taxon>Bacillota</taxon>
        <taxon>Bacilli</taxon>
        <taxon>Bacillales</taxon>
        <taxon>Bacillaceae</taxon>
    </lineage>
</organism>
<accession>A0A428MU42</accession>
<dbReference type="Proteomes" id="UP000275076">
    <property type="component" value="Unassembled WGS sequence"/>
</dbReference>
<keyword evidence="4" id="KW-1185">Reference proteome</keyword>
<dbReference type="SUPFAM" id="SSF56317">
    <property type="entry name" value="Carbon-nitrogen hydrolase"/>
    <property type="match status" value="1"/>
</dbReference>
<dbReference type="Pfam" id="PF00795">
    <property type="entry name" value="CN_hydrolase"/>
    <property type="match status" value="1"/>
</dbReference>
<dbReference type="InterPro" id="IPR003010">
    <property type="entry name" value="C-N_Hydrolase"/>
</dbReference>
<dbReference type="Gene3D" id="3.60.110.10">
    <property type="entry name" value="Carbon-nitrogen hydrolase"/>
    <property type="match status" value="1"/>
</dbReference>
<evidence type="ECO:0000259" key="2">
    <source>
        <dbReference type="PROSITE" id="PS50263"/>
    </source>
</evidence>
<dbReference type="GO" id="GO:0016787">
    <property type="term" value="F:hydrolase activity"/>
    <property type="evidence" value="ECO:0007669"/>
    <property type="project" value="UniProtKB-KW"/>
</dbReference>
<evidence type="ECO:0000313" key="3">
    <source>
        <dbReference type="EMBL" id="RSL29650.1"/>
    </source>
</evidence>
<dbReference type="InterPro" id="IPR036526">
    <property type="entry name" value="C-N_Hydrolase_sf"/>
</dbReference>
<comment type="similarity">
    <text evidence="1">Belongs to the carbon-nitrogen hydrolase superfamily. NIT1/NIT2 family.</text>
</comment>
<dbReference type="OrthoDB" id="9811121at2"/>
<dbReference type="PANTHER" id="PTHR23088">
    <property type="entry name" value="NITRILASE-RELATED"/>
    <property type="match status" value="1"/>
</dbReference>
<name>A0A428MU42_9BACI</name>
<dbReference type="PROSITE" id="PS50263">
    <property type="entry name" value="CN_HYDROLASE"/>
    <property type="match status" value="1"/>
</dbReference>
<proteinExistence type="inferred from homology"/>
<dbReference type="AlphaFoldDB" id="A0A428MU42"/>
<comment type="caution">
    <text evidence="3">The sequence shown here is derived from an EMBL/GenBank/DDBJ whole genome shotgun (WGS) entry which is preliminary data.</text>
</comment>
<protein>
    <submittedName>
        <fullName evidence="3">Carbon-nitrogen family hydrolase</fullName>
    </submittedName>
</protein>
<sequence>MKIAMYQMDIIPGNPDENRKKIAAWVKETVASHHPDTIMLPEMWTTAYTLPSLSNIVDDENTDYTIAFLQELAVSYNITVFGGSHAVNTSAGVVNRASIIAKNGAVLSLYDKMHLVPMLDEPDYLVSGTKMPSAAHYEDMKAIVGICYDLRFPELFRPLAAEGANLLTIPAEWPAARESHWRSLLKARAIENQMYVAACNRIGSYNGTTFAGQSMIINPNGDIILEGTPDQEETLIADIDITQTAETRKNIPVFTSRDSKKYRL</sequence>